<gene>
    <name evidence="1" type="ORF">V6N12_014039</name>
</gene>
<comment type="caution">
    <text evidence="1">The sequence shown here is derived from an EMBL/GenBank/DDBJ whole genome shotgun (WGS) entry which is preliminary data.</text>
</comment>
<protein>
    <submittedName>
        <fullName evidence="1">Uncharacterized protein</fullName>
    </submittedName>
</protein>
<accession>A0ABR2CYB4</accession>
<dbReference type="EMBL" id="JBBPBM010000040">
    <property type="protein sequence ID" value="KAK8525344.1"/>
    <property type="molecule type" value="Genomic_DNA"/>
</dbReference>
<sequence length="124" mass="14100">MGPTLQNLDACFSAHHSLSLQPHQVSILILLVVANRLCTGINMDGLPFRGFNVREFLGANTSYYLHLDLLSISSKLCFGILMKLMNLRELIFFYESESSRFQVFCFPQYTQEVSQSINTVCRLS</sequence>
<proteinExistence type="predicted"/>
<keyword evidence="2" id="KW-1185">Reference proteome</keyword>
<evidence type="ECO:0000313" key="2">
    <source>
        <dbReference type="Proteomes" id="UP001472677"/>
    </source>
</evidence>
<evidence type="ECO:0000313" key="1">
    <source>
        <dbReference type="EMBL" id="KAK8525344.1"/>
    </source>
</evidence>
<name>A0ABR2CYB4_9ROSI</name>
<dbReference type="Proteomes" id="UP001472677">
    <property type="component" value="Unassembled WGS sequence"/>
</dbReference>
<reference evidence="1 2" key="1">
    <citation type="journal article" date="2024" name="G3 (Bethesda)">
        <title>Genome assembly of Hibiscus sabdariffa L. provides insights into metabolisms of medicinal natural products.</title>
        <authorList>
            <person name="Kim T."/>
        </authorList>
    </citation>
    <scope>NUCLEOTIDE SEQUENCE [LARGE SCALE GENOMIC DNA]</scope>
    <source>
        <strain evidence="1">TK-2024</strain>
        <tissue evidence="1">Old leaves</tissue>
    </source>
</reference>
<organism evidence="1 2">
    <name type="scientific">Hibiscus sabdariffa</name>
    <name type="common">roselle</name>
    <dbReference type="NCBI Taxonomy" id="183260"/>
    <lineage>
        <taxon>Eukaryota</taxon>
        <taxon>Viridiplantae</taxon>
        <taxon>Streptophyta</taxon>
        <taxon>Embryophyta</taxon>
        <taxon>Tracheophyta</taxon>
        <taxon>Spermatophyta</taxon>
        <taxon>Magnoliopsida</taxon>
        <taxon>eudicotyledons</taxon>
        <taxon>Gunneridae</taxon>
        <taxon>Pentapetalae</taxon>
        <taxon>rosids</taxon>
        <taxon>malvids</taxon>
        <taxon>Malvales</taxon>
        <taxon>Malvaceae</taxon>
        <taxon>Malvoideae</taxon>
        <taxon>Hibiscus</taxon>
    </lineage>
</organism>